<comment type="caution">
    <text evidence="1">The sequence shown here is derived from an EMBL/GenBank/DDBJ whole genome shotgun (WGS) entry which is preliminary data.</text>
</comment>
<protein>
    <submittedName>
        <fullName evidence="1">Uncharacterized protein</fullName>
    </submittedName>
</protein>
<gene>
    <name evidence="1" type="ORF">I8748_16540</name>
</gene>
<keyword evidence="2" id="KW-1185">Reference proteome</keyword>
<dbReference type="Proteomes" id="UP000632766">
    <property type="component" value="Unassembled WGS sequence"/>
</dbReference>
<dbReference type="RefSeq" id="WP_198125645.1">
    <property type="nucleotide sequence ID" value="NZ_JAECZC010000029.1"/>
</dbReference>
<accession>A0A8J7HUT6</accession>
<reference evidence="1 2" key="1">
    <citation type="journal article" date="2021" name="Int. J. Syst. Evol. Microbiol.">
        <title>Amazonocrinis nigriterrae gen. nov., sp. nov., Atlanticothrix silvestris gen. nov., sp. nov. and Dendronalium phyllosphericum gen. nov., sp. nov., nostocacean cyanobacteria from Brazilian environments.</title>
        <authorList>
            <person name="Alvarenga D.O."/>
            <person name="Andreote A.P.D."/>
            <person name="Branco L.H.Z."/>
            <person name="Delbaje E."/>
            <person name="Cruz R.B."/>
            <person name="Varani A.M."/>
            <person name="Fiore M.F."/>
        </authorList>
    </citation>
    <scope>NUCLEOTIDE SEQUENCE [LARGE SCALE GENOMIC DNA]</scope>
    <source>
        <strain evidence="1 2">CENA67</strain>
    </source>
</reference>
<dbReference type="AlphaFoldDB" id="A0A8J7HUT6"/>
<organism evidence="1 2">
    <name type="scientific">Amazonocrinis nigriterrae CENA67</name>
    <dbReference type="NCBI Taxonomy" id="2794033"/>
    <lineage>
        <taxon>Bacteria</taxon>
        <taxon>Bacillati</taxon>
        <taxon>Cyanobacteriota</taxon>
        <taxon>Cyanophyceae</taxon>
        <taxon>Nostocales</taxon>
        <taxon>Nostocaceae</taxon>
        <taxon>Amazonocrinis</taxon>
        <taxon>Amazonocrinis nigriterrae</taxon>
    </lineage>
</organism>
<name>A0A8J7HUT6_9NOST</name>
<evidence type="ECO:0000313" key="1">
    <source>
        <dbReference type="EMBL" id="MBH8563780.1"/>
    </source>
</evidence>
<evidence type="ECO:0000313" key="2">
    <source>
        <dbReference type="Proteomes" id="UP000632766"/>
    </source>
</evidence>
<sequence length="122" mass="14203">MINIKDNLELVLTIVGLIGIVFRIAQVKADIESSIDKVKDDLKDEIRFISTTLQVGQAKSEAKKEMIEYYLNDLYYQIDHKFIRAWEEIKELQKFLQKDGFIIRAKTYTPPPERAKIKIDGV</sequence>
<proteinExistence type="predicted"/>
<dbReference type="EMBL" id="JAECZC010000029">
    <property type="protein sequence ID" value="MBH8563780.1"/>
    <property type="molecule type" value="Genomic_DNA"/>
</dbReference>